<dbReference type="GO" id="GO:0000266">
    <property type="term" value="P:mitochondrial fission"/>
    <property type="evidence" value="ECO:0007669"/>
    <property type="project" value="UniProtKB-UniRule"/>
</dbReference>
<dbReference type="Pfam" id="PF05644">
    <property type="entry name" value="Miff"/>
    <property type="match status" value="1"/>
</dbReference>
<dbReference type="GO" id="GO:0005741">
    <property type="term" value="C:mitochondrial outer membrane"/>
    <property type="evidence" value="ECO:0007669"/>
    <property type="project" value="UniProtKB-SubCell"/>
</dbReference>
<dbReference type="GO" id="GO:0090314">
    <property type="term" value="P:positive regulation of protein targeting to membrane"/>
    <property type="evidence" value="ECO:0007669"/>
    <property type="project" value="UniProtKB-UniRule"/>
</dbReference>
<evidence type="ECO:0000256" key="9">
    <source>
        <dbReference type="ARBA" id="ARBA00023136"/>
    </source>
</evidence>
<protein>
    <recommendedName>
        <fullName evidence="3 12">Mitochondrial fission factor</fullName>
    </recommendedName>
</protein>
<evidence type="ECO:0000259" key="14">
    <source>
        <dbReference type="Pfam" id="PF05644"/>
    </source>
</evidence>
<comment type="caution">
    <text evidence="15">The sequence shown here is derived from an EMBL/GenBank/DDBJ whole genome shotgun (WGS) entry which is preliminary data.</text>
</comment>
<dbReference type="GO" id="GO:0090141">
    <property type="term" value="P:positive regulation of mitochondrial fission"/>
    <property type="evidence" value="ECO:0007669"/>
    <property type="project" value="UniProtKB-UniRule"/>
</dbReference>
<keyword evidence="9" id="KW-0472">Membrane</keyword>
<keyword evidence="4" id="KW-0812">Transmembrane</keyword>
<dbReference type="InterPro" id="IPR008518">
    <property type="entry name" value="Mff/Tango-11"/>
</dbReference>
<evidence type="ECO:0000313" key="16">
    <source>
        <dbReference type="Proteomes" id="UP000551758"/>
    </source>
</evidence>
<keyword evidence="10 12" id="KW-0576">Peroxisome</keyword>
<dbReference type="GO" id="GO:0006626">
    <property type="term" value="P:protein targeting to mitochondrion"/>
    <property type="evidence" value="ECO:0007669"/>
    <property type="project" value="TreeGrafter"/>
</dbReference>
<comment type="function">
    <text evidence="1">Plays a role in mitochondrial and peroxisomal fission. Promotes the recruitment and association of the fission mediator dynamin-related protein 1 (DNM1L) to the mitochondrial surface. May be involved in regulation of synaptic vesicle membrane dynamics by recruitment of DNM1L to clathrin-containing vesicles.</text>
</comment>
<evidence type="ECO:0000256" key="11">
    <source>
        <dbReference type="ARBA" id="ARBA00047090"/>
    </source>
</evidence>
<dbReference type="InterPro" id="IPR039433">
    <property type="entry name" value="Mff-like_dom"/>
</dbReference>
<evidence type="ECO:0000256" key="3">
    <source>
        <dbReference type="ARBA" id="ARBA00021235"/>
    </source>
</evidence>
<feature type="compositionally biased region" description="Basic and acidic residues" evidence="13">
    <location>
        <begin position="68"/>
        <end position="79"/>
    </location>
</feature>
<reference evidence="15 16" key="1">
    <citation type="journal article" date="2020" name="Mol. Biol. Evol.">
        <title>Interspecific Gene Flow and the Evolution of Specialization in Black and White Rhinoceros.</title>
        <authorList>
            <person name="Moodley Y."/>
            <person name="Westbury M.V."/>
            <person name="Russo I.M."/>
            <person name="Gopalakrishnan S."/>
            <person name="Rakotoarivelo A."/>
            <person name="Olsen R.A."/>
            <person name="Prost S."/>
            <person name="Tunstall T."/>
            <person name="Ryder O.A."/>
            <person name="Dalen L."/>
            <person name="Bruford M.W."/>
        </authorList>
    </citation>
    <scope>NUCLEOTIDE SEQUENCE [LARGE SCALE GENOMIC DNA]</scope>
    <source>
        <strain evidence="15">SBR-YM</strain>
        <tissue evidence="15">Skin</tissue>
    </source>
</reference>
<evidence type="ECO:0000256" key="1">
    <source>
        <dbReference type="ARBA" id="ARBA00002338"/>
    </source>
</evidence>
<sequence length="346" mass="37983">MQVPERVVVAGNDETFRFQDQQMATLFSQLPVNFWTKHHLAERPLDFPDLETPPLNPWNEEIRGVGRLKSERSGSEHAAHQNGQLVRTESTDSVSDPDSTAEGASDDNDCCRCSSVKTAEKLNRHLQLPEEESRDMPEERCSCIPSRVVLKGYLVHSCALNVDFVGYLPCPPRSLHQHHQARVPESEFDAIKETEKEVYLGQTLQGPECYVETFGINAVSTGEPWEEASSALRTSFFRLSSAAGTQLPIYMTNSPASSLGKISLIDSFILWKQIFIGGLFTDAGGWAGIVWDAAEGPSDNAPGRRHLGPPSSQGGEGSEHVQGVEAPSPAEEITGRWGEMWGPPGV</sequence>
<dbReference type="EMBL" id="JACDTQ010002810">
    <property type="protein sequence ID" value="KAF5915702.1"/>
    <property type="molecule type" value="Genomic_DNA"/>
</dbReference>
<organism evidence="15 16">
    <name type="scientific">Diceros bicornis minor</name>
    <name type="common">South-central black rhinoceros</name>
    <dbReference type="NCBI Taxonomy" id="77932"/>
    <lineage>
        <taxon>Eukaryota</taxon>
        <taxon>Metazoa</taxon>
        <taxon>Chordata</taxon>
        <taxon>Craniata</taxon>
        <taxon>Vertebrata</taxon>
        <taxon>Euteleostomi</taxon>
        <taxon>Mammalia</taxon>
        <taxon>Eutheria</taxon>
        <taxon>Laurasiatheria</taxon>
        <taxon>Perissodactyla</taxon>
        <taxon>Rhinocerotidae</taxon>
        <taxon>Diceros</taxon>
    </lineage>
</organism>
<accession>A0A7J7EIR2</accession>
<feature type="region of interest" description="Disordered" evidence="13">
    <location>
        <begin position="68"/>
        <end position="109"/>
    </location>
</feature>
<evidence type="ECO:0000256" key="7">
    <source>
        <dbReference type="ARBA" id="ARBA00023054"/>
    </source>
</evidence>
<evidence type="ECO:0000256" key="12">
    <source>
        <dbReference type="RuleBase" id="RU368040"/>
    </source>
</evidence>
<evidence type="ECO:0000256" key="5">
    <source>
        <dbReference type="ARBA" id="ARBA00022787"/>
    </source>
</evidence>
<feature type="compositionally biased region" description="Polar residues" evidence="13">
    <location>
        <begin position="81"/>
        <end position="98"/>
    </location>
</feature>
<evidence type="ECO:0000256" key="10">
    <source>
        <dbReference type="ARBA" id="ARBA00023140"/>
    </source>
</evidence>
<keyword evidence="7" id="KW-0175">Coiled coil</keyword>
<comment type="subcellular location">
    <subcellularLocation>
        <location evidence="12">Mitochondrion outer membrane</location>
        <topology evidence="12">Single-pass type IV membrane protein</topology>
    </subcellularLocation>
    <subcellularLocation>
        <location evidence="12">Peroxisome</location>
    </subcellularLocation>
</comment>
<dbReference type="AlphaFoldDB" id="A0A7J7EIR2"/>
<keyword evidence="16" id="KW-1185">Reference proteome</keyword>
<feature type="domain" description="Mff-like" evidence="14">
    <location>
        <begin position="1"/>
        <end position="97"/>
    </location>
</feature>
<dbReference type="Proteomes" id="UP000551758">
    <property type="component" value="Unassembled WGS sequence"/>
</dbReference>
<evidence type="ECO:0000256" key="13">
    <source>
        <dbReference type="SAM" id="MobiDB-lite"/>
    </source>
</evidence>
<evidence type="ECO:0000256" key="2">
    <source>
        <dbReference type="ARBA" id="ARBA00009806"/>
    </source>
</evidence>
<name>A0A7J7EIR2_DICBM</name>
<keyword evidence="8 12" id="KW-0496">Mitochondrion</keyword>
<comment type="subunit">
    <text evidence="11">Homodimer. Interacts with DNM1L. Interacts with C11orf65/MFI; the interaction inhibits MFF interaction with DNM1L.</text>
</comment>
<feature type="region of interest" description="Disordered" evidence="13">
    <location>
        <begin position="297"/>
        <end position="346"/>
    </location>
</feature>
<evidence type="ECO:0000256" key="4">
    <source>
        <dbReference type="ARBA" id="ARBA00022692"/>
    </source>
</evidence>
<evidence type="ECO:0000256" key="8">
    <source>
        <dbReference type="ARBA" id="ARBA00023128"/>
    </source>
</evidence>
<keyword evidence="6" id="KW-1133">Transmembrane helix</keyword>
<comment type="similarity">
    <text evidence="2 12">Belongs to the Tango11 family.</text>
</comment>
<gene>
    <name evidence="15" type="ORF">HPG69_017842</name>
</gene>
<proteinExistence type="inferred from homology"/>
<keyword evidence="5 12" id="KW-1000">Mitochondrion outer membrane</keyword>
<evidence type="ECO:0000313" key="15">
    <source>
        <dbReference type="EMBL" id="KAF5915702.1"/>
    </source>
</evidence>
<evidence type="ECO:0000256" key="6">
    <source>
        <dbReference type="ARBA" id="ARBA00022989"/>
    </source>
</evidence>
<dbReference type="PANTHER" id="PTHR16501">
    <property type="entry name" value="TRANSPORT AND GOLGI ORGANIZATION PROTEIN 11"/>
    <property type="match status" value="1"/>
</dbReference>
<dbReference type="PANTHER" id="PTHR16501:SF17">
    <property type="entry name" value="MITOCHONDRIAL FISSION FACTOR"/>
    <property type="match status" value="1"/>
</dbReference>
<dbReference type="GO" id="GO:0005777">
    <property type="term" value="C:peroxisome"/>
    <property type="evidence" value="ECO:0007669"/>
    <property type="project" value="UniProtKB-SubCell"/>
</dbReference>